<organism evidence="1 2">
    <name type="scientific">Aspergillus sclerotiicarbonarius (strain CBS 121057 / IBT 28362)</name>
    <dbReference type="NCBI Taxonomy" id="1448318"/>
    <lineage>
        <taxon>Eukaryota</taxon>
        <taxon>Fungi</taxon>
        <taxon>Dikarya</taxon>
        <taxon>Ascomycota</taxon>
        <taxon>Pezizomycotina</taxon>
        <taxon>Eurotiomycetes</taxon>
        <taxon>Eurotiomycetidae</taxon>
        <taxon>Eurotiales</taxon>
        <taxon>Aspergillaceae</taxon>
        <taxon>Aspergillus</taxon>
        <taxon>Aspergillus subgen. Circumdati</taxon>
    </lineage>
</organism>
<dbReference type="Proteomes" id="UP000248423">
    <property type="component" value="Unassembled WGS sequence"/>
</dbReference>
<accession>A0A319EIA0</accession>
<evidence type="ECO:0000313" key="1">
    <source>
        <dbReference type="EMBL" id="PYI09141.1"/>
    </source>
</evidence>
<keyword evidence="2" id="KW-1185">Reference proteome</keyword>
<protein>
    <submittedName>
        <fullName evidence="1">Uncharacterized protein</fullName>
    </submittedName>
</protein>
<dbReference type="EMBL" id="KZ826329">
    <property type="protein sequence ID" value="PYI09141.1"/>
    <property type="molecule type" value="Genomic_DNA"/>
</dbReference>
<dbReference type="OrthoDB" id="4494341at2759"/>
<dbReference type="AlphaFoldDB" id="A0A319EIA0"/>
<dbReference type="STRING" id="1448318.A0A319EIA0"/>
<name>A0A319EIA0_ASPSB</name>
<proteinExistence type="predicted"/>
<reference evidence="1 2" key="1">
    <citation type="submission" date="2018-02" db="EMBL/GenBank/DDBJ databases">
        <title>The genomes of Aspergillus section Nigri reveals drivers in fungal speciation.</title>
        <authorList>
            <consortium name="DOE Joint Genome Institute"/>
            <person name="Vesth T.C."/>
            <person name="Nybo J."/>
            <person name="Theobald S."/>
            <person name="Brandl J."/>
            <person name="Frisvad J.C."/>
            <person name="Nielsen K.F."/>
            <person name="Lyhne E.K."/>
            <person name="Kogle M.E."/>
            <person name="Kuo A."/>
            <person name="Riley R."/>
            <person name="Clum A."/>
            <person name="Nolan M."/>
            <person name="Lipzen A."/>
            <person name="Salamov A."/>
            <person name="Henrissat B."/>
            <person name="Wiebenga A."/>
            <person name="De vries R.P."/>
            <person name="Grigoriev I.V."/>
            <person name="Mortensen U.H."/>
            <person name="Andersen M.R."/>
            <person name="Baker S.E."/>
        </authorList>
    </citation>
    <scope>NUCLEOTIDE SEQUENCE [LARGE SCALE GENOMIC DNA]</scope>
    <source>
        <strain evidence="1 2">CBS 121057</strain>
    </source>
</reference>
<dbReference type="VEuPathDB" id="FungiDB:BO78DRAFT_415931"/>
<gene>
    <name evidence="1" type="ORF">BO78DRAFT_415931</name>
</gene>
<evidence type="ECO:0000313" key="2">
    <source>
        <dbReference type="Proteomes" id="UP000248423"/>
    </source>
</evidence>
<sequence>MTLSRHTFPKVSISKTASHIAEAESDGIRLLCRPSTADFPLRRYHRNQHQYASILLGQLYWTSLVGTIQDESRHIRDLLNPVDSLNEETRQWNIENGLDPELGIVDIDIFLHTWNNRALWSYLPDFCRLRCYPLEWSRRPPVHGSDYHYQPRYWESVDRKTPEALLQVIWGLRKGNADTDIIEDTEILFESVACVFNRRVGRLHKSYGNGASEIGCLHPEDTLSCYQKLEDCLVVQDKEGYRICRDGLRNKHALFGYPTGWLPGPYEEEACQLASETPDVI</sequence>